<keyword evidence="6 9" id="KW-0029">Amino-acid transport</keyword>
<feature type="transmembrane region" description="Helical" evidence="9">
    <location>
        <begin position="285"/>
        <end position="306"/>
    </location>
</feature>
<feature type="transmembrane region" description="Helical" evidence="9">
    <location>
        <begin position="373"/>
        <end position="391"/>
    </location>
</feature>
<organism evidence="10 11">
    <name type="scientific">Seminibacterium arietis</name>
    <dbReference type="NCBI Taxonomy" id="1173502"/>
    <lineage>
        <taxon>Bacteria</taxon>
        <taxon>Pseudomonadati</taxon>
        <taxon>Pseudomonadota</taxon>
        <taxon>Gammaproteobacteria</taxon>
        <taxon>Pasteurellales</taxon>
        <taxon>Pasteurellaceae</taxon>
        <taxon>Seminibacterium</taxon>
    </lineage>
</organism>
<evidence type="ECO:0000313" key="10">
    <source>
        <dbReference type="EMBL" id="MFD0966033.1"/>
    </source>
</evidence>
<evidence type="ECO:0000256" key="1">
    <source>
        <dbReference type="ARBA" id="ARBA00004651"/>
    </source>
</evidence>
<reference evidence="11" key="1">
    <citation type="journal article" date="2019" name="Int. J. Syst. Evol. Microbiol.">
        <title>The Global Catalogue of Microorganisms (GCM) 10K type strain sequencing project: providing services to taxonomists for standard genome sequencing and annotation.</title>
        <authorList>
            <consortium name="The Broad Institute Genomics Platform"/>
            <consortium name="The Broad Institute Genome Sequencing Center for Infectious Disease"/>
            <person name="Wu L."/>
            <person name="Ma J."/>
        </authorList>
    </citation>
    <scope>NUCLEOTIDE SEQUENCE [LARGE SCALE GENOMIC DNA]</scope>
    <source>
        <strain evidence="11">CCUG 61707</strain>
    </source>
</reference>
<feature type="transmembrane region" description="Helical" evidence="9">
    <location>
        <begin position="343"/>
        <end position="366"/>
    </location>
</feature>
<feature type="transmembrane region" description="Helical" evidence="9">
    <location>
        <begin position="115"/>
        <end position="134"/>
    </location>
</feature>
<dbReference type="Pfam" id="PF05525">
    <property type="entry name" value="Branch_AA_trans"/>
    <property type="match status" value="1"/>
</dbReference>
<feature type="transmembrane region" description="Helical" evidence="9">
    <location>
        <begin position="73"/>
        <end position="95"/>
    </location>
</feature>
<name>A0ABW3I8G7_9PAST</name>
<feature type="transmembrane region" description="Helical" evidence="9">
    <location>
        <begin position="186"/>
        <end position="209"/>
    </location>
</feature>
<keyword evidence="4" id="KW-1003">Cell membrane</keyword>
<feature type="transmembrane region" description="Helical" evidence="9">
    <location>
        <begin position="224"/>
        <end position="245"/>
    </location>
</feature>
<dbReference type="PANTHER" id="PTHR30588:SF7">
    <property type="entry name" value="BRANCHED-CHAIN AMINO ACID CARRIER PROTEIN SAOUHSC_01411-RELATED"/>
    <property type="match status" value="1"/>
</dbReference>
<evidence type="ECO:0000256" key="8">
    <source>
        <dbReference type="ARBA" id="ARBA00023136"/>
    </source>
</evidence>
<comment type="similarity">
    <text evidence="2 9">Belongs to the branched chain amino acid transporter family.</text>
</comment>
<comment type="caution">
    <text evidence="10">The sequence shown here is derived from an EMBL/GenBank/DDBJ whole genome shotgun (WGS) entry which is preliminary data.</text>
</comment>
<evidence type="ECO:0000256" key="9">
    <source>
        <dbReference type="RuleBase" id="RU362122"/>
    </source>
</evidence>
<evidence type="ECO:0000256" key="7">
    <source>
        <dbReference type="ARBA" id="ARBA00022989"/>
    </source>
</evidence>
<evidence type="ECO:0000256" key="6">
    <source>
        <dbReference type="ARBA" id="ARBA00022970"/>
    </source>
</evidence>
<evidence type="ECO:0000256" key="5">
    <source>
        <dbReference type="ARBA" id="ARBA00022692"/>
    </source>
</evidence>
<keyword evidence="11" id="KW-1185">Reference proteome</keyword>
<evidence type="ECO:0000256" key="2">
    <source>
        <dbReference type="ARBA" id="ARBA00008540"/>
    </source>
</evidence>
<accession>A0ABW3I8G7</accession>
<evidence type="ECO:0000313" key="11">
    <source>
        <dbReference type="Proteomes" id="UP001596996"/>
    </source>
</evidence>
<keyword evidence="3 9" id="KW-0813">Transport</keyword>
<dbReference type="Proteomes" id="UP001596996">
    <property type="component" value="Unassembled WGS sequence"/>
</dbReference>
<feature type="transmembrane region" description="Helical" evidence="9">
    <location>
        <begin position="7"/>
        <end position="24"/>
    </location>
</feature>
<keyword evidence="5 9" id="KW-0812">Transmembrane</keyword>
<comment type="subcellular location">
    <subcellularLocation>
        <location evidence="9">Cell inner membrane</location>
        <topology evidence="9">Multi-pass membrane protein</topology>
    </subcellularLocation>
    <subcellularLocation>
        <location evidence="1">Cell membrane</location>
        <topology evidence="1">Multi-pass membrane protein</topology>
    </subcellularLocation>
</comment>
<feature type="transmembrane region" description="Helical" evidence="9">
    <location>
        <begin position="318"/>
        <end position="337"/>
    </location>
</feature>
<feature type="transmembrane region" description="Helical" evidence="9">
    <location>
        <begin position="36"/>
        <end position="61"/>
    </location>
</feature>
<evidence type="ECO:0000256" key="4">
    <source>
        <dbReference type="ARBA" id="ARBA00022475"/>
    </source>
</evidence>
<feature type="transmembrane region" description="Helical" evidence="9">
    <location>
        <begin position="411"/>
        <end position="428"/>
    </location>
</feature>
<evidence type="ECO:0000256" key="3">
    <source>
        <dbReference type="ARBA" id="ARBA00022448"/>
    </source>
</evidence>
<dbReference type="NCBIfam" id="TIGR00796">
    <property type="entry name" value="livcs"/>
    <property type="match status" value="1"/>
</dbReference>
<dbReference type="EMBL" id="JBHTJN010000009">
    <property type="protein sequence ID" value="MFD0966033.1"/>
    <property type="molecule type" value="Genomic_DNA"/>
</dbReference>
<proteinExistence type="inferred from homology"/>
<protein>
    <recommendedName>
        <fullName evidence="9">Branched-chain amino acid transport system carrier protein</fullName>
    </recommendedName>
</protein>
<keyword evidence="7 9" id="KW-1133">Transmembrane helix</keyword>
<comment type="function">
    <text evidence="9">Component of the transport system for branched-chain amino acids.</text>
</comment>
<feature type="transmembrane region" description="Helical" evidence="9">
    <location>
        <begin position="146"/>
        <end position="166"/>
    </location>
</feature>
<dbReference type="PANTHER" id="PTHR30588">
    <property type="entry name" value="BRANCHED-CHAIN AMINO ACID TRANSPORT SYSTEM 2 CARRIER PROTEIN"/>
    <property type="match status" value="1"/>
</dbReference>
<dbReference type="RefSeq" id="WP_380819673.1">
    <property type="nucleotide sequence ID" value="NZ_JBHTJN010000009.1"/>
</dbReference>
<gene>
    <name evidence="10" type="primary">brnQ</name>
    <name evidence="10" type="ORF">ACFQ02_04095</name>
</gene>
<sequence length="437" mass="47779">MVKNTFVVGFMLFAIFFGAGNLIFPPKLGFESGADFWVSILGFVATGVGLPLLGIVVSSFYKGGYKDALKQIHPWFSLIFLAAIYLSIGPFFAGPRTGATAYEMAVVPFIGQPEFWSKLIFSLVFFGISLWLSLNPSKMVDRVGSILTPALLITIIALVVRAYFILNGNAEIKPHQAQDSAFFNGIIEGYFTMDALASLSFSVIVINAVKSKTSDSSVIKKQTILSAIIAAVALGLIYVALGWIGNNLHIESATLETIKQNSQDLGTYILNNTALLTFGELGRGLLVLIVTLACLTTAIGLAVAVSEYFNEVYPKISYRTYVILFCIISFVFANLGLKQVISMSLPVLLILYPISMTVIFLLLLNLFIPLPLLAHRLSLGLVTIISILSVFGVEHMEFVEQLPLKSYSMEWLPFAAIGLIIGYLLQSIRGKKKNIVR</sequence>
<keyword evidence="8 9" id="KW-0472">Membrane</keyword>
<dbReference type="InterPro" id="IPR004685">
    <property type="entry name" value="Brnchd-chn_aa_trnsp_Livcs"/>
</dbReference>